<evidence type="ECO:0000313" key="2">
    <source>
        <dbReference type="EMBL" id="MFC5713141.1"/>
    </source>
</evidence>
<dbReference type="EMBL" id="JBHSOZ010000004">
    <property type="protein sequence ID" value="MFC5713141.1"/>
    <property type="molecule type" value="Genomic_DNA"/>
</dbReference>
<accession>A0ABW0YNY4</accession>
<comment type="caution">
    <text evidence="2">The sequence shown here is derived from an EMBL/GenBank/DDBJ whole genome shotgun (WGS) entry which is preliminary data.</text>
</comment>
<dbReference type="Pfam" id="PF11588">
    <property type="entry name" value="DUF3243"/>
    <property type="match status" value="1"/>
</dbReference>
<dbReference type="RefSeq" id="WP_100397918.1">
    <property type="nucleotide sequence ID" value="NZ_JBHSOZ010000004.1"/>
</dbReference>
<dbReference type="Gene3D" id="1.10.760.20">
    <property type="entry name" value="Protein of unknown function DUF3243"/>
    <property type="match status" value="1"/>
</dbReference>
<dbReference type="InterPro" id="IPR038292">
    <property type="entry name" value="YmfJ/YflH_sf"/>
</dbReference>
<sequence length="103" mass="11808">MADPKKQAEEKLDNMSESKKEDILESFSEFQQYLKGKVEKGESLGLSEEQMAKGAERVAEYLKNHESPKNTEEKLLQEMWQVAEDDEKHKMAHVLVKLAKKAG</sequence>
<keyword evidence="3" id="KW-1185">Reference proteome</keyword>
<gene>
    <name evidence="2" type="ORF">ACFPU1_10125</name>
</gene>
<organism evidence="2 3">
    <name type="scientific">Thalassorhabdus alkalitolerans</name>
    <dbReference type="NCBI Taxonomy" id="2282697"/>
    <lineage>
        <taxon>Bacteria</taxon>
        <taxon>Bacillati</taxon>
        <taxon>Bacillota</taxon>
        <taxon>Bacilli</taxon>
        <taxon>Bacillales</taxon>
        <taxon>Bacillaceae</taxon>
        <taxon>Thalassorhabdus</taxon>
    </lineage>
</organism>
<protein>
    <submittedName>
        <fullName evidence="2">DUF3243 family protein</fullName>
    </submittedName>
</protein>
<name>A0ABW0YNY4_9BACI</name>
<dbReference type="InterPro" id="IPR021637">
    <property type="entry name" value="DUF3243"/>
</dbReference>
<feature type="region of interest" description="Disordered" evidence="1">
    <location>
        <begin position="1"/>
        <end position="21"/>
    </location>
</feature>
<proteinExistence type="predicted"/>
<dbReference type="Proteomes" id="UP001596142">
    <property type="component" value="Unassembled WGS sequence"/>
</dbReference>
<reference evidence="3" key="1">
    <citation type="journal article" date="2019" name="Int. J. Syst. Evol. Microbiol.">
        <title>The Global Catalogue of Microorganisms (GCM) 10K type strain sequencing project: providing services to taxonomists for standard genome sequencing and annotation.</title>
        <authorList>
            <consortium name="The Broad Institute Genomics Platform"/>
            <consortium name="The Broad Institute Genome Sequencing Center for Infectious Disease"/>
            <person name="Wu L."/>
            <person name="Ma J."/>
        </authorList>
    </citation>
    <scope>NUCLEOTIDE SEQUENCE [LARGE SCALE GENOMIC DNA]</scope>
    <source>
        <strain evidence="3">CECT 7184</strain>
    </source>
</reference>
<evidence type="ECO:0000313" key="3">
    <source>
        <dbReference type="Proteomes" id="UP001596142"/>
    </source>
</evidence>
<evidence type="ECO:0000256" key="1">
    <source>
        <dbReference type="SAM" id="MobiDB-lite"/>
    </source>
</evidence>